<dbReference type="EMBL" id="VSSQ01060769">
    <property type="protein sequence ID" value="MPN14177.1"/>
    <property type="molecule type" value="Genomic_DNA"/>
</dbReference>
<dbReference type="AlphaFoldDB" id="A0A645FII8"/>
<feature type="transmembrane region" description="Helical" evidence="2">
    <location>
        <begin position="53"/>
        <end position="74"/>
    </location>
</feature>
<organism evidence="3">
    <name type="scientific">bioreactor metagenome</name>
    <dbReference type="NCBI Taxonomy" id="1076179"/>
    <lineage>
        <taxon>unclassified sequences</taxon>
        <taxon>metagenomes</taxon>
        <taxon>ecological metagenomes</taxon>
    </lineage>
</organism>
<proteinExistence type="predicted"/>
<dbReference type="AntiFam" id="ANF00225">
    <property type="entry name" value="Shadow ORF (opposite tuf)"/>
</dbReference>
<keyword evidence="2" id="KW-0472">Membrane</keyword>
<accession>A0A645FII8</accession>
<protein>
    <submittedName>
        <fullName evidence="3">Uncharacterized protein</fullName>
    </submittedName>
</protein>
<name>A0A645FII8_9ZZZZ</name>
<evidence type="ECO:0000256" key="1">
    <source>
        <dbReference type="SAM" id="MobiDB-lite"/>
    </source>
</evidence>
<evidence type="ECO:0000256" key="2">
    <source>
        <dbReference type="SAM" id="Phobius"/>
    </source>
</evidence>
<reference evidence="3" key="1">
    <citation type="submission" date="2019-08" db="EMBL/GenBank/DDBJ databases">
        <authorList>
            <person name="Kucharzyk K."/>
            <person name="Murdoch R.W."/>
            <person name="Higgins S."/>
            <person name="Loffler F."/>
        </authorList>
    </citation>
    <scope>NUCLEOTIDE SEQUENCE</scope>
</reference>
<feature type="transmembrane region" description="Helical" evidence="2">
    <location>
        <begin position="140"/>
        <end position="157"/>
    </location>
</feature>
<sequence>MVGLIHEHDDIRYTNLTGKQNVLAGLRHRAIRGRHDQYRAIHLRRARDHVLNIVRVAGAVYVRIVAAIRLVLYVRRVDRYSARLLFRRFVDVVIFHRLRMAKLGQYDRDRRRQRRLAMVYVSYRPYIYMRFVSFKFRLCHFRFYLQLILMMIIFYVIENERRVRFIFRGSFQRHCGALPHNARTASRTYRGPALSNADPSRSRTSPKAVRRR</sequence>
<keyword evidence="2" id="KW-1133">Transmembrane helix</keyword>
<evidence type="ECO:0000313" key="3">
    <source>
        <dbReference type="EMBL" id="MPN14177.1"/>
    </source>
</evidence>
<comment type="caution">
    <text evidence="3">The sequence shown here is derived from an EMBL/GenBank/DDBJ whole genome shotgun (WGS) entry which is preliminary data.</text>
</comment>
<feature type="region of interest" description="Disordered" evidence="1">
    <location>
        <begin position="182"/>
        <end position="212"/>
    </location>
</feature>
<gene>
    <name evidence="3" type="ORF">SDC9_161503</name>
</gene>
<keyword evidence="2" id="KW-0812">Transmembrane</keyword>